<dbReference type="PANTHER" id="PTHR30447:SF0">
    <property type="entry name" value="FRUCTOSE-1,6-BISPHOSPHATASE 1 CLASS 2-RELATED"/>
    <property type="match status" value="1"/>
</dbReference>
<comment type="caution">
    <text evidence="9">The sequence shown here is derived from an EMBL/GenBank/DDBJ whole genome shotgun (WGS) entry which is preliminary data.</text>
</comment>
<dbReference type="EMBL" id="JAEKNQ010000045">
    <property type="protein sequence ID" value="MBJ7603917.1"/>
    <property type="molecule type" value="Genomic_DNA"/>
</dbReference>
<evidence type="ECO:0000256" key="4">
    <source>
        <dbReference type="ARBA" id="ARBA00022801"/>
    </source>
</evidence>
<comment type="pathway">
    <text evidence="7">Carbohydrate biosynthesis.</text>
</comment>
<dbReference type="GO" id="GO:0006071">
    <property type="term" value="P:glycerol metabolic process"/>
    <property type="evidence" value="ECO:0007669"/>
    <property type="project" value="InterPro"/>
</dbReference>
<keyword evidence="6 8" id="KW-0119">Carbohydrate metabolism</keyword>
<dbReference type="Gene3D" id="3.40.190.90">
    <property type="match status" value="1"/>
</dbReference>
<reference evidence="9 10" key="1">
    <citation type="submission" date="2020-10" db="EMBL/GenBank/DDBJ databases">
        <title>Ca. Dormibacterota MAGs.</title>
        <authorList>
            <person name="Montgomery K."/>
        </authorList>
    </citation>
    <scope>NUCLEOTIDE SEQUENCE [LARGE SCALE GENOMIC DNA]</scope>
    <source>
        <strain evidence="9">SC8811_S16_3</strain>
    </source>
</reference>
<dbReference type="GO" id="GO:0005829">
    <property type="term" value="C:cytosol"/>
    <property type="evidence" value="ECO:0007669"/>
    <property type="project" value="TreeGrafter"/>
</dbReference>
<dbReference type="Gene3D" id="3.30.540.10">
    <property type="entry name" value="Fructose-1,6-Bisphosphatase, subunit A, domain 1"/>
    <property type="match status" value="1"/>
</dbReference>
<evidence type="ECO:0000313" key="10">
    <source>
        <dbReference type="Proteomes" id="UP000620075"/>
    </source>
</evidence>
<dbReference type="InterPro" id="IPR004464">
    <property type="entry name" value="FBPase_class-2/SBPase"/>
</dbReference>
<sequence>MDTRTQPQLAAAHADLRAVVAPSLIRVTETAALACARHIGRGNGDRLRAAASAAMLEALERLGIAGRVVLGPRGDQFLSHGTAVGESGVGGFDLAVYPVEGSSLVAKGMAGAISLLVAVEPDSFPKLPAVWYAERIVAGPAARGTLALDEPLVDNLRRIAFARDARVNDLAVAVLDRPRHNQLISELRDVGARIVLLEEGEISGALLAASEGTGIDAMVGIGGLQETMIAACAARCLGGELQARLWPRNEEERVLAGPEAGQILGLNDLSPEHVDVAVTGISGGPLLRGAWYGRQGAQTESLTMSTRFHTVRRISTQHQEI</sequence>
<comment type="catalytic activity">
    <reaction evidence="1">
        <text>beta-D-fructose 1,6-bisphosphate + H2O = beta-D-fructose 6-phosphate + phosphate</text>
        <dbReference type="Rhea" id="RHEA:11064"/>
        <dbReference type="ChEBI" id="CHEBI:15377"/>
        <dbReference type="ChEBI" id="CHEBI:32966"/>
        <dbReference type="ChEBI" id="CHEBI:43474"/>
        <dbReference type="ChEBI" id="CHEBI:57634"/>
        <dbReference type="EC" id="3.1.3.11"/>
    </reaction>
</comment>
<evidence type="ECO:0000256" key="8">
    <source>
        <dbReference type="PIRNR" id="PIRNR004532"/>
    </source>
</evidence>
<dbReference type="Pfam" id="PF03320">
    <property type="entry name" value="FBPase_glpX"/>
    <property type="match status" value="1"/>
</dbReference>
<dbReference type="PIRSF" id="PIRSF004532">
    <property type="entry name" value="GlpX"/>
    <property type="match status" value="1"/>
</dbReference>
<keyword evidence="5" id="KW-0464">Manganese</keyword>
<keyword evidence="4" id="KW-0378">Hydrolase</keyword>
<evidence type="ECO:0000256" key="5">
    <source>
        <dbReference type="ARBA" id="ARBA00023211"/>
    </source>
</evidence>
<keyword evidence="3" id="KW-0479">Metal-binding</keyword>
<dbReference type="GO" id="GO:0030388">
    <property type="term" value="P:fructose 1,6-bisphosphate metabolic process"/>
    <property type="evidence" value="ECO:0007669"/>
    <property type="project" value="TreeGrafter"/>
</dbReference>
<evidence type="ECO:0000256" key="6">
    <source>
        <dbReference type="ARBA" id="ARBA00023277"/>
    </source>
</evidence>
<dbReference type="GO" id="GO:0042132">
    <property type="term" value="F:fructose 1,6-bisphosphate 1-phosphatase activity"/>
    <property type="evidence" value="ECO:0007669"/>
    <property type="project" value="UniProtKB-EC"/>
</dbReference>
<gene>
    <name evidence="9" type="ORF">JF888_12100</name>
</gene>
<dbReference type="PANTHER" id="PTHR30447">
    <property type="entry name" value="FRUCTOSE-1,6-BISPHOSPHATASE CLASS 2"/>
    <property type="match status" value="1"/>
</dbReference>
<protein>
    <recommendedName>
        <fullName evidence="8">Fructose-1,6-bisphosphatase</fullName>
    </recommendedName>
</protein>
<accession>A0A934KI32</accession>
<dbReference type="GO" id="GO:0046872">
    <property type="term" value="F:metal ion binding"/>
    <property type="evidence" value="ECO:0007669"/>
    <property type="project" value="UniProtKB-KW"/>
</dbReference>
<evidence type="ECO:0000256" key="3">
    <source>
        <dbReference type="ARBA" id="ARBA00022723"/>
    </source>
</evidence>
<name>A0A934KI32_9BACT</name>
<evidence type="ECO:0000256" key="2">
    <source>
        <dbReference type="ARBA" id="ARBA00008989"/>
    </source>
</evidence>
<dbReference type="AlphaFoldDB" id="A0A934KI32"/>
<evidence type="ECO:0000256" key="7">
    <source>
        <dbReference type="ARBA" id="ARBA00024331"/>
    </source>
</evidence>
<dbReference type="GO" id="GO:0006094">
    <property type="term" value="P:gluconeogenesis"/>
    <property type="evidence" value="ECO:0007669"/>
    <property type="project" value="InterPro"/>
</dbReference>
<dbReference type="SUPFAM" id="SSF56655">
    <property type="entry name" value="Carbohydrate phosphatase"/>
    <property type="match status" value="1"/>
</dbReference>
<organism evidence="9 10">
    <name type="scientific">Candidatus Dormiibacter inghamiae</name>
    <dbReference type="NCBI Taxonomy" id="3127013"/>
    <lineage>
        <taxon>Bacteria</taxon>
        <taxon>Bacillati</taxon>
        <taxon>Candidatus Dormiibacterota</taxon>
        <taxon>Candidatus Dormibacteria</taxon>
        <taxon>Candidatus Dormibacterales</taxon>
        <taxon>Candidatus Dormibacteraceae</taxon>
        <taxon>Candidatus Dormiibacter</taxon>
    </lineage>
</organism>
<evidence type="ECO:0000256" key="1">
    <source>
        <dbReference type="ARBA" id="ARBA00001273"/>
    </source>
</evidence>
<evidence type="ECO:0000313" key="9">
    <source>
        <dbReference type="EMBL" id="MBJ7603917.1"/>
    </source>
</evidence>
<dbReference type="Proteomes" id="UP000620075">
    <property type="component" value="Unassembled WGS sequence"/>
</dbReference>
<comment type="similarity">
    <text evidence="2 8">Belongs to the FBPase class 2 family.</text>
</comment>
<dbReference type="RefSeq" id="WP_338180707.1">
    <property type="nucleotide sequence ID" value="NZ_JAEKNQ010000045.1"/>
</dbReference>
<proteinExistence type="inferred from homology"/>